<dbReference type="PROSITE" id="PS51301">
    <property type="entry name" value="KILA_N"/>
    <property type="match status" value="1"/>
</dbReference>
<evidence type="ECO:0000259" key="2">
    <source>
        <dbReference type="PROSITE" id="PS51301"/>
    </source>
</evidence>
<dbReference type="InterPro" id="IPR017880">
    <property type="entry name" value="KilA_N"/>
</dbReference>
<dbReference type="AlphaFoldDB" id="A0A0H3UAP7"/>
<accession>A0A0H3UAP7</accession>
<keyword evidence="1" id="KW-0175">Coiled coil</keyword>
<dbReference type="SMART" id="SM01252">
    <property type="entry name" value="KilA-N"/>
    <property type="match status" value="1"/>
</dbReference>
<proteinExistence type="predicted"/>
<reference evidence="3" key="1">
    <citation type="submission" date="2013-08" db="EMBL/GenBank/DDBJ databases">
        <title>Comparison of modified E. coli strains.</title>
        <authorList>
            <person name="Juergensen J."/>
            <person name="Bonge A."/>
            <person name="Streit W.R."/>
        </authorList>
    </citation>
    <scope>NUCLEOTIDE SEQUENCE</scope>
</reference>
<dbReference type="EMBL" id="KF540244">
    <property type="protein sequence ID" value="AIF26727.1"/>
    <property type="molecule type" value="Genomic_DNA"/>
</dbReference>
<protein>
    <recommendedName>
        <fullName evidence="2">KilA-N domain-containing protein</fullName>
    </recommendedName>
</protein>
<evidence type="ECO:0000256" key="1">
    <source>
        <dbReference type="SAM" id="Coils"/>
    </source>
</evidence>
<feature type="coiled-coil region" evidence="1">
    <location>
        <begin position="225"/>
        <end position="252"/>
    </location>
</feature>
<dbReference type="InterPro" id="IPR018004">
    <property type="entry name" value="KilA/APSES_HTH"/>
</dbReference>
<organism evidence="3">
    <name type="scientific">uncultured bacterium fosmid pJB84G2</name>
    <dbReference type="NCBI Taxonomy" id="1478072"/>
    <lineage>
        <taxon>Bacteria</taxon>
        <taxon>environmental samples</taxon>
    </lineage>
</organism>
<name>A0A0H3UAP7_9BACT</name>
<feature type="domain" description="KilA-N" evidence="2">
    <location>
        <begin position="1"/>
        <end position="137"/>
    </location>
</feature>
<dbReference type="Pfam" id="PF04383">
    <property type="entry name" value="KilA-N"/>
    <property type="match status" value="1"/>
</dbReference>
<sequence length="272" mass="31810">MDKIQINGKEISITGISDDDYVSLTDLARFLNEDDPRYPIQNWMRLKDTIDFIGLWETINNPNFNRIEFDAFKTEYGRNSFVMTPTKWINKTNAIGFKCKSGKYGGGTFAHRDIALEFASWISPEVKLYIIKEFQRLKIQESEQIEWQGKRLLTKLNYLIHTDAIKDNLIPVALTNEQKSFVYANESDMLNVALFGMRAKEWKDSNPDKKGNVRDYASTVELAILSNLEYQNAKLIEQKVLLKDRLILLNNEANREKELFNRNHIKQIYRIK</sequence>
<evidence type="ECO:0000313" key="3">
    <source>
        <dbReference type="EMBL" id="AIF26727.1"/>
    </source>
</evidence>